<dbReference type="Gramene" id="KCW75902">
    <property type="protein sequence ID" value="KCW75902"/>
    <property type="gene ID" value="EUGRSUZ_D00285"/>
</dbReference>
<dbReference type="EMBL" id="KK198756">
    <property type="protein sequence ID" value="KCW75902.1"/>
    <property type="molecule type" value="Genomic_DNA"/>
</dbReference>
<evidence type="ECO:0000313" key="1">
    <source>
        <dbReference type="EMBL" id="KCW75902.1"/>
    </source>
</evidence>
<sequence>MAYIFPNQRQINILYQVERIYESQRHKAGVRKSFLGRSFFQKDAATPRKHIANNLKLKHPYRNKGREYDKPKQTAKNWHTNVLAIFTTPTLTFKSST</sequence>
<dbReference type="AlphaFoldDB" id="A0A059CC08"/>
<protein>
    <submittedName>
        <fullName evidence="1">Uncharacterized protein</fullName>
    </submittedName>
</protein>
<dbReference type="InParanoid" id="A0A059CC08"/>
<reference evidence="1" key="1">
    <citation type="submission" date="2013-07" db="EMBL/GenBank/DDBJ databases">
        <title>The genome of Eucalyptus grandis.</title>
        <authorList>
            <person name="Schmutz J."/>
            <person name="Hayes R."/>
            <person name="Myburg A."/>
            <person name="Tuskan G."/>
            <person name="Grattapaglia D."/>
            <person name="Rokhsar D.S."/>
        </authorList>
    </citation>
    <scope>NUCLEOTIDE SEQUENCE</scope>
    <source>
        <tissue evidence="1">Leaf extractions</tissue>
    </source>
</reference>
<accession>A0A059CC08</accession>
<organism evidence="1">
    <name type="scientific">Eucalyptus grandis</name>
    <name type="common">Flooded gum</name>
    <dbReference type="NCBI Taxonomy" id="71139"/>
    <lineage>
        <taxon>Eukaryota</taxon>
        <taxon>Viridiplantae</taxon>
        <taxon>Streptophyta</taxon>
        <taxon>Embryophyta</taxon>
        <taxon>Tracheophyta</taxon>
        <taxon>Spermatophyta</taxon>
        <taxon>Magnoliopsida</taxon>
        <taxon>eudicotyledons</taxon>
        <taxon>Gunneridae</taxon>
        <taxon>Pentapetalae</taxon>
        <taxon>rosids</taxon>
        <taxon>malvids</taxon>
        <taxon>Myrtales</taxon>
        <taxon>Myrtaceae</taxon>
        <taxon>Myrtoideae</taxon>
        <taxon>Eucalypteae</taxon>
        <taxon>Eucalyptus</taxon>
    </lineage>
</organism>
<gene>
    <name evidence="1" type="ORF">EUGRSUZ_D00285</name>
</gene>
<name>A0A059CC08_EUCGR</name>
<proteinExistence type="predicted"/>